<sequence>MESLDIVVVAISFLGFVSFCKNILKFLRWVWVMFLRPPKNLKESYGSWALITGCTDGIGKALAFELASQGLNLVLVGRNPLKLEATATEIRARNGKNNSQSEIKIKTSIVDLAKSSGEEISRAIEACIEGLDIGIVINNAGLAYPYSKFFHEIDLELMESIVKVNLEAATWVARSVIPLMLKKKKGAIVNIGSGSTVSVPSYPLNTVYASTKARYIAMLSNCMNLEYKNQGINVQCQIPLLVATKMTRLKKPNLLVASPEIYAKASIRWIGYEKLCSPFWSHSVQWFILQALPDALLNRFLFQYYLGLRNKGLKKEALRAKEKCIF</sequence>
<keyword evidence="2" id="KW-1185">Reference proteome</keyword>
<proteinExistence type="predicted"/>
<evidence type="ECO:0000313" key="1">
    <source>
        <dbReference type="EMBL" id="KAG8640055.1"/>
    </source>
</evidence>
<protein>
    <submittedName>
        <fullName evidence="1">Uncharacterized protein</fullName>
    </submittedName>
</protein>
<dbReference type="EMBL" id="CM004399">
    <property type="protein sequence ID" value="KAG8640055.1"/>
    <property type="molecule type" value="Genomic_DNA"/>
</dbReference>
<evidence type="ECO:0000313" key="2">
    <source>
        <dbReference type="Proteomes" id="UP000091857"/>
    </source>
</evidence>
<organism evidence="1 2">
    <name type="scientific">Manihot esculenta</name>
    <name type="common">Cassava</name>
    <name type="synonym">Jatropha manihot</name>
    <dbReference type="NCBI Taxonomy" id="3983"/>
    <lineage>
        <taxon>Eukaryota</taxon>
        <taxon>Viridiplantae</taxon>
        <taxon>Streptophyta</taxon>
        <taxon>Embryophyta</taxon>
        <taxon>Tracheophyta</taxon>
        <taxon>Spermatophyta</taxon>
        <taxon>Magnoliopsida</taxon>
        <taxon>eudicotyledons</taxon>
        <taxon>Gunneridae</taxon>
        <taxon>Pentapetalae</taxon>
        <taxon>rosids</taxon>
        <taxon>fabids</taxon>
        <taxon>Malpighiales</taxon>
        <taxon>Euphorbiaceae</taxon>
        <taxon>Crotonoideae</taxon>
        <taxon>Manihoteae</taxon>
        <taxon>Manihot</taxon>
    </lineage>
</organism>
<comment type="caution">
    <text evidence="1">The sequence shown here is derived from an EMBL/GenBank/DDBJ whole genome shotgun (WGS) entry which is preliminary data.</text>
</comment>
<name>A0ACB7GJY9_MANES</name>
<gene>
    <name evidence="1" type="ORF">MANES_13G018800v8</name>
</gene>
<reference evidence="2" key="1">
    <citation type="journal article" date="2016" name="Nat. Biotechnol.">
        <title>Sequencing wild and cultivated cassava and related species reveals extensive interspecific hybridization and genetic diversity.</title>
        <authorList>
            <person name="Bredeson J.V."/>
            <person name="Lyons J.B."/>
            <person name="Prochnik S.E."/>
            <person name="Wu G.A."/>
            <person name="Ha C.M."/>
            <person name="Edsinger-Gonzales E."/>
            <person name="Grimwood J."/>
            <person name="Schmutz J."/>
            <person name="Rabbi I.Y."/>
            <person name="Egesi C."/>
            <person name="Nauluvula P."/>
            <person name="Lebot V."/>
            <person name="Ndunguru J."/>
            <person name="Mkamilo G."/>
            <person name="Bart R.S."/>
            <person name="Setter T.L."/>
            <person name="Gleadow R.M."/>
            <person name="Kulakow P."/>
            <person name="Ferguson M.E."/>
            <person name="Rounsley S."/>
            <person name="Rokhsar D.S."/>
        </authorList>
    </citation>
    <scope>NUCLEOTIDE SEQUENCE [LARGE SCALE GENOMIC DNA]</scope>
    <source>
        <strain evidence="2">cv. AM560-2</strain>
    </source>
</reference>
<accession>A0ACB7GJY9</accession>
<dbReference type="Proteomes" id="UP000091857">
    <property type="component" value="Chromosome 13"/>
</dbReference>